<name>X0XB93_9ZZZZ</name>
<organism evidence="1">
    <name type="scientific">marine sediment metagenome</name>
    <dbReference type="NCBI Taxonomy" id="412755"/>
    <lineage>
        <taxon>unclassified sequences</taxon>
        <taxon>metagenomes</taxon>
        <taxon>ecological metagenomes</taxon>
    </lineage>
</organism>
<protein>
    <submittedName>
        <fullName evidence="1">Uncharacterized protein</fullName>
    </submittedName>
</protein>
<gene>
    <name evidence="1" type="ORF">S01H1_60639</name>
</gene>
<dbReference type="EMBL" id="BARS01039725">
    <property type="protein sequence ID" value="GAG22216.1"/>
    <property type="molecule type" value="Genomic_DNA"/>
</dbReference>
<dbReference type="AlphaFoldDB" id="X0XB93"/>
<sequence length="32" mass="3647">MNNKITIGQLSKENFEEAVNLVLKAKLDTKKE</sequence>
<accession>X0XB93</accession>
<reference evidence="1" key="1">
    <citation type="journal article" date="2014" name="Front. Microbiol.">
        <title>High frequency of phylogenetically diverse reductive dehalogenase-homologous genes in deep subseafloor sedimentary metagenomes.</title>
        <authorList>
            <person name="Kawai M."/>
            <person name="Futagami T."/>
            <person name="Toyoda A."/>
            <person name="Takaki Y."/>
            <person name="Nishi S."/>
            <person name="Hori S."/>
            <person name="Arai W."/>
            <person name="Tsubouchi T."/>
            <person name="Morono Y."/>
            <person name="Uchiyama I."/>
            <person name="Ito T."/>
            <person name="Fujiyama A."/>
            <person name="Inagaki F."/>
            <person name="Takami H."/>
        </authorList>
    </citation>
    <scope>NUCLEOTIDE SEQUENCE</scope>
    <source>
        <strain evidence="1">Expedition CK06-06</strain>
    </source>
</reference>
<evidence type="ECO:0000313" key="1">
    <source>
        <dbReference type="EMBL" id="GAG22216.1"/>
    </source>
</evidence>
<feature type="non-terminal residue" evidence="1">
    <location>
        <position position="32"/>
    </location>
</feature>
<comment type="caution">
    <text evidence="1">The sequence shown here is derived from an EMBL/GenBank/DDBJ whole genome shotgun (WGS) entry which is preliminary data.</text>
</comment>
<proteinExistence type="predicted"/>